<keyword evidence="2" id="KW-0812">Transmembrane</keyword>
<reference evidence="3 4" key="1">
    <citation type="journal article" date="2016" name="Mol. Biol. Evol.">
        <title>Comparative Genomics of Early-Diverging Mushroom-Forming Fungi Provides Insights into the Origins of Lignocellulose Decay Capabilities.</title>
        <authorList>
            <person name="Nagy L.G."/>
            <person name="Riley R."/>
            <person name="Tritt A."/>
            <person name="Adam C."/>
            <person name="Daum C."/>
            <person name="Floudas D."/>
            <person name="Sun H."/>
            <person name="Yadav J.S."/>
            <person name="Pangilinan J."/>
            <person name="Larsson K.H."/>
            <person name="Matsuura K."/>
            <person name="Barry K."/>
            <person name="Labutti K."/>
            <person name="Kuo R."/>
            <person name="Ohm R.A."/>
            <person name="Bhattacharya S.S."/>
            <person name="Shirouzu T."/>
            <person name="Yoshinaga Y."/>
            <person name="Martin F.M."/>
            <person name="Grigoriev I.V."/>
            <person name="Hibbett D.S."/>
        </authorList>
    </citation>
    <scope>NUCLEOTIDE SEQUENCE [LARGE SCALE GENOMIC DNA]</scope>
    <source>
        <strain evidence="3 4">HHB14362 ss-1</strain>
    </source>
</reference>
<protein>
    <submittedName>
        <fullName evidence="3">Uncharacterized protein</fullName>
    </submittedName>
</protein>
<keyword evidence="2" id="KW-0472">Membrane</keyword>
<feature type="transmembrane region" description="Helical" evidence="2">
    <location>
        <begin position="141"/>
        <end position="160"/>
    </location>
</feature>
<feature type="transmembrane region" description="Helical" evidence="2">
    <location>
        <begin position="46"/>
        <end position="63"/>
    </location>
</feature>
<keyword evidence="2" id="KW-1133">Transmembrane helix</keyword>
<feature type="transmembrane region" description="Helical" evidence="2">
    <location>
        <begin position="204"/>
        <end position="222"/>
    </location>
</feature>
<evidence type="ECO:0000256" key="2">
    <source>
        <dbReference type="SAM" id="Phobius"/>
    </source>
</evidence>
<feature type="transmembrane region" description="Helical" evidence="2">
    <location>
        <begin position="167"/>
        <end position="184"/>
    </location>
</feature>
<dbReference type="PANTHER" id="PTHR39470:SF1">
    <property type="entry name" value="CHORISMATE SYNTHASE PROTEIN"/>
    <property type="match status" value="1"/>
</dbReference>
<dbReference type="PANTHER" id="PTHR39470">
    <property type="entry name" value="CHROMOSOME 10, WHOLE GENOME SHOTGUN SEQUENCE"/>
    <property type="match status" value="1"/>
</dbReference>
<dbReference type="STRING" id="1314782.A0A165RQT2"/>
<organism evidence="3 4">
    <name type="scientific">Neolentinus lepideus HHB14362 ss-1</name>
    <dbReference type="NCBI Taxonomy" id="1314782"/>
    <lineage>
        <taxon>Eukaryota</taxon>
        <taxon>Fungi</taxon>
        <taxon>Dikarya</taxon>
        <taxon>Basidiomycota</taxon>
        <taxon>Agaricomycotina</taxon>
        <taxon>Agaricomycetes</taxon>
        <taxon>Gloeophyllales</taxon>
        <taxon>Gloeophyllaceae</taxon>
        <taxon>Neolentinus</taxon>
    </lineage>
</organism>
<dbReference type="EMBL" id="KV425579">
    <property type="protein sequence ID" value="KZT24148.1"/>
    <property type="molecule type" value="Genomic_DNA"/>
</dbReference>
<feature type="transmembrane region" description="Helical" evidence="2">
    <location>
        <begin position="6"/>
        <end position="26"/>
    </location>
</feature>
<dbReference type="OrthoDB" id="4218123at2759"/>
<name>A0A165RQT2_9AGAM</name>
<keyword evidence="4" id="KW-1185">Reference proteome</keyword>
<dbReference type="AlphaFoldDB" id="A0A165RQT2"/>
<evidence type="ECO:0000313" key="4">
    <source>
        <dbReference type="Proteomes" id="UP000076761"/>
    </source>
</evidence>
<dbReference type="Proteomes" id="UP000076761">
    <property type="component" value="Unassembled WGS sequence"/>
</dbReference>
<proteinExistence type="predicted"/>
<feature type="compositionally biased region" description="Basic and acidic residues" evidence="1">
    <location>
        <begin position="273"/>
        <end position="286"/>
    </location>
</feature>
<dbReference type="InParanoid" id="A0A165RQT2"/>
<sequence>MPLVSVSVDAFLISSLAIVLPTVYYLRKATLLNGSPLPPLRRPLSVLVVLHTLYLLYTLLLKYPPNLFKKLDVPLTTPSENIRNMLRSYGEIPPTLDTLLTRLSSFEARTLYVRFGQSVIQTCHYCHTPSEYALHALPNPLLGYLWEAAVLGLVTIRGSFRERWRKWGVGALVATAVMEAYWILTVEVKIPRSGKGVTMWHDRFWTIRHLIFLVLPVILHILPSRPPIPSPLVSLQSVNNAVEQSILGLRLFSATHAAMMRVPETRAAQSEHFANERREGQWGREDTDVQRRAEVLGLGYAEGHGEGEGRLRASARAAVQALQNNFRAPRSRT</sequence>
<gene>
    <name evidence="3" type="ORF">NEOLEDRAFT_1094760</name>
</gene>
<evidence type="ECO:0000313" key="3">
    <source>
        <dbReference type="EMBL" id="KZT24148.1"/>
    </source>
</evidence>
<feature type="region of interest" description="Disordered" evidence="1">
    <location>
        <begin position="266"/>
        <end position="286"/>
    </location>
</feature>
<evidence type="ECO:0000256" key="1">
    <source>
        <dbReference type="SAM" id="MobiDB-lite"/>
    </source>
</evidence>
<accession>A0A165RQT2</accession>